<dbReference type="Proteomes" id="UP000189777">
    <property type="component" value="Unassembled WGS sequence"/>
</dbReference>
<dbReference type="OrthoDB" id="5738121at2"/>
<evidence type="ECO:0000313" key="3">
    <source>
        <dbReference type="EMBL" id="SKC66143.1"/>
    </source>
</evidence>
<proteinExistence type="predicted"/>
<sequence length="214" mass="21027">MRIGILGTGALGSTLARAWAAAGHDVVLGGRSRPKVDEIAARLGPRASSTSLSDAVHDVDAVLLAISWTGIAEVLDAVGAARGTLADTVVIDPTNPVAHGVGEHLLPAGSAAQAIASSAPGAVVVKALNLHPAQTWSGPATGVTVPFATDDQDAVPTVAGLVGSLGATAHRIGGIGRARQLEELAGAVIALAAAGIDPRSVVPGSHRVTSGAVV</sequence>
<keyword evidence="1" id="KW-0560">Oxidoreductase</keyword>
<dbReference type="PANTHER" id="PTHR14239:SF10">
    <property type="entry name" value="REDUCTASE"/>
    <property type="match status" value="1"/>
</dbReference>
<gene>
    <name evidence="3" type="ORF">SAMN04324258_2291</name>
</gene>
<dbReference type="Gene3D" id="3.40.50.720">
    <property type="entry name" value="NAD(P)-binding Rossmann-like Domain"/>
    <property type="match status" value="1"/>
</dbReference>
<dbReference type="AlphaFoldDB" id="A0A1T5KR72"/>
<dbReference type="PANTHER" id="PTHR14239">
    <property type="entry name" value="DUDULIN-RELATED"/>
    <property type="match status" value="1"/>
</dbReference>
<organism evidence="3 4">
    <name type="scientific">Krasilnikoviella flava</name>
    <dbReference type="NCBI Taxonomy" id="526729"/>
    <lineage>
        <taxon>Bacteria</taxon>
        <taxon>Bacillati</taxon>
        <taxon>Actinomycetota</taxon>
        <taxon>Actinomycetes</taxon>
        <taxon>Micrococcales</taxon>
        <taxon>Promicromonosporaceae</taxon>
        <taxon>Krasilnikoviella</taxon>
    </lineage>
</organism>
<protein>
    <recommendedName>
        <fullName evidence="2">Pyrroline-5-carboxylate reductase catalytic N-terminal domain-containing protein</fullName>
    </recommendedName>
</protein>
<dbReference type="InterPro" id="IPR036291">
    <property type="entry name" value="NAD(P)-bd_dom_sf"/>
</dbReference>
<evidence type="ECO:0000313" key="4">
    <source>
        <dbReference type="Proteomes" id="UP000189777"/>
    </source>
</evidence>
<name>A0A1T5KR72_9MICO</name>
<dbReference type="GO" id="GO:0016491">
    <property type="term" value="F:oxidoreductase activity"/>
    <property type="evidence" value="ECO:0007669"/>
    <property type="project" value="UniProtKB-KW"/>
</dbReference>
<reference evidence="3 4" key="1">
    <citation type="submission" date="2017-02" db="EMBL/GenBank/DDBJ databases">
        <authorList>
            <person name="Peterson S.W."/>
        </authorList>
    </citation>
    <scope>NUCLEOTIDE SEQUENCE [LARGE SCALE GENOMIC DNA]</scope>
    <source>
        <strain evidence="3 4">DSM 21481</strain>
    </source>
</reference>
<evidence type="ECO:0000256" key="1">
    <source>
        <dbReference type="ARBA" id="ARBA00023002"/>
    </source>
</evidence>
<keyword evidence="4" id="KW-1185">Reference proteome</keyword>
<evidence type="ECO:0000259" key="2">
    <source>
        <dbReference type="Pfam" id="PF03807"/>
    </source>
</evidence>
<dbReference type="RefSeq" id="WP_079574622.1">
    <property type="nucleotide sequence ID" value="NZ_FUZQ01000004.1"/>
</dbReference>
<dbReference type="SUPFAM" id="SSF51735">
    <property type="entry name" value="NAD(P)-binding Rossmann-fold domains"/>
    <property type="match status" value="1"/>
</dbReference>
<dbReference type="Pfam" id="PF03807">
    <property type="entry name" value="F420_oxidored"/>
    <property type="match status" value="1"/>
</dbReference>
<accession>A0A1T5KR72</accession>
<feature type="domain" description="Pyrroline-5-carboxylate reductase catalytic N-terminal" evidence="2">
    <location>
        <begin position="2"/>
        <end position="96"/>
    </location>
</feature>
<dbReference type="InterPro" id="IPR028939">
    <property type="entry name" value="P5C_Rdtase_cat_N"/>
</dbReference>
<dbReference type="STRING" id="526729.SAMN04324258_2291"/>
<dbReference type="InterPro" id="IPR051267">
    <property type="entry name" value="STEAP_metalloreductase"/>
</dbReference>
<dbReference type="EMBL" id="FUZQ01000004">
    <property type="protein sequence ID" value="SKC66143.1"/>
    <property type="molecule type" value="Genomic_DNA"/>
</dbReference>